<feature type="region of interest" description="Disordered" evidence="14">
    <location>
        <begin position="1"/>
        <end position="56"/>
    </location>
</feature>
<dbReference type="PANTHER" id="PTHR47554:SF1">
    <property type="entry name" value="SORTING NEXIN MVP1"/>
    <property type="match status" value="1"/>
</dbReference>
<dbReference type="PANTHER" id="PTHR47554">
    <property type="entry name" value="SORTING NEXIN MVP1"/>
    <property type="match status" value="1"/>
</dbReference>
<feature type="compositionally biased region" description="Basic and acidic residues" evidence="14">
    <location>
        <begin position="447"/>
        <end position="457"/>
    </location>
</feature>
<dbReference type="GO" id="GO:0042147">
    <property type="term" value="P:retrograde transport, endosome to Golgi"/>
    <property type="evidence" value="ECO:0007669"/>
    <property type="project" value="InterPro"/>
</dbReference>
<reference evidence="17 18" key="1">
    <citation type="submission" date="2017-03" db="EMBL/GenBank/DDBJ databases">
        <title>Genomes of endolithic fungi from Antarctica.</title>
        <authorList>
            <person name="Coleine C."/>
            <person name="Masonjones S."/>
            <person name="Stajich J.E."/>
        </authorList>
    </citation>
    <scope>NUCLEOTIDE SEQUENCE [LARGE SCALE GENOMIC DNA]</scope>
    <source>
        <strain evidence="17 18">CCFEE 5187</strain>
    </source>
</reference>
<dbReference type="GO" id="GO:0016020">
    <property type="term" value="C:membrane"/>
    <property type="evidence" value="ECO:0007669"/>
    <property type="project" value="UniProtKB-SubCell"/>
</dbReference>
<evidence type="ECO:0000256" key="3">
    <source>
        <dbReference type="ARBA" id="ARBA00004287"/>
    </source>
</evidence>
<dbReference type="CDD" id="cd07597">
    <property type="entry name" value="BAR_SNX8"/>
    <property type="match status" value="1"/>
</dbReference>
<feature type="region of interest" description="Disordered" evidence="14">
    <location>
        <begin position="549"/>
        <end position="652"/>
    </location>
</feature>
<feature type="domain" description="PX" evidence="16">
    <location>
        <begin position="1106"/>
        <end position="1220"/>
    </location>
</feature>
<dbReference type="FunFam" id="1.20.1270.60:FF:000072">
    <property type="entry name" value="Sorting nexin MVP1"/>
    <property type="match status" value="1"/>
</dbReference>
<dbReference type="Pfam" id="PF08733">
    <property type="entry name" value="PalH"/>
    <property type="match status" value="1"/>
</dbReference>
<dbReference type="InterPro" id="IPR001683">
    <property type="entry name" value="PX_dom"/>
</dbReference>
<dbReference type="SUPFAM" id="SSF64268">
    <property type="entry name" value="PX domain"/>
    <property type="match status" value="1"/>
</dbReference>
<evidence type="ECO:0000256" key="6">
    <source>
        <dbReference type="ARBA" id="ARBA00014268"/>
    </source>
</evidence>
<evidence type="ECO:0000256" key="7">
    <source>
        <dbReference type="ARBA" id="ARBA00022448"/>
    </source>
</evidence>
<dbReference type="InterPro" id="IPR036871">
    <property type="entry name" value="PX_dom_sf"/>
</dbReference>
<accession>A0A4U0WQJ4</accession>
<feature type="region of interest" description="Disordered" evidence="14">
    <location>
        <begin position="439"/>
        <end position="512"/>
    </location>
</feature>
<comment type="function">
    <text evidence="1">Required for vacuolar protein sorting.</text>
</comment>
<dbReference type="GO" id="GO:0006623">
    <property type="term" value="P:protein targeting to vacuole"/>
    <property type="evidence" value="ECO:0007669"/>
    <property type="project" value="TreeGrafter"/>
</dbReference>
<comment type="similarity">
    <text evidence="5">Belongs to the sorting nexin family.</text>
</comment>
<evidence type="ECO:0000256" key="12">
    <source>
        <dbReference type="ARBA" id="ARBA00023136"/>
    </source>
</evidence>
<dbReference type="PROSITE" id="PS50195">
    <property type="entry name" value="PX"/>
    <property type="match status" value="1"/>
</dbReference>
<feature type="compositionally biased region" description="Gly residues" evidence="14">
    <location>
        <begin position="458"/>
        <end position="474"/>
    </location>
</feature>
<evidence type="ECO:0000256" key="1">
    <source>
        <dbReference type="ARBA" id="ARBA00002474"/>
    </source>
</evidence>
<dbReference type="Pfam" id="PF19566">
    <property type="entry name" value="Snx8_BAR_dom"/>
    <property type="match status" value="1"/>
</dbReference>
<dbReference type="CDD" id="cd06866">
    <property type="entry name" value="PX_SNX8_Mvp1p_like"/>
    <property type="match status" value="1"/>
</dbReference>
<feature type="compositionally biased region" description="Polar residues" evidence="14">
    <location>
        <begin position="587"/>
        <end position="598"/>
    </location>
</feature>
<name>A0A4U0WQJ4_9PEZI</name>
<dbReference type="Proteomes" id="UP000308768">
    <property type="component" value="Unassembled WGS sequence"/>
</dbReference>
<dbReference type="Gene3D" id="3.30.1520.10">
    <property type="entry name" value="Phox-like domain"/>
    <property type="match status" value="1"/>
</dbReference>
<dbReference type="Pfam" id="PF00787">
    <property type="entry name" value="PX"/>
    <property type="match status" value="1"/>
</dbReference>
<dbReference type="InterPro" id="IPR014844">
    <property type="entry name" value="PalH"/>
</dbReference>
<feature type="compositionally biased region" description="Polar residues" evidence="14">
    <location>
        <begin position="701"/>
        <end position="710"/>
    </location>
</feature>
<dbReference type="SMART" id="SM00312">
    <property type="entry name" value="PX"/>
    <property type="match status" value="1"/>
</dbReference>
<evidence type="ECO:0000256" key="14">
    <source>
        <dbReference type="SAM" id="MobiDB-lite"/>
    </source>
</evidence>
<evidence type="ECO:0000256" key="10">
    <source>
        <dbReference type="ARBA" id="ARBA00022927"/>
    </source>
</evidence>
<feature type="transmembrane region" description="Helical" evidence="15">
    <location>
        <begin position="146"/>
        <end position="164"/>
    </location>
</feature>
<feature type="transmembrane region" description="Helical" evidence="15">
    <location>
        <begin position="282"/>
        <end position="303"/>
    </location>
</feature>
<gene>
    <name evidence="17" type="ORF">B0A49_08944</name>
</gene>
<dbReference type="InterPro" id="IPR028662">
    <property type="entry name" value="SNX8/Mvp1"/>
</dbReference>
<dbReference type="STRING" id="331657.A0A4U0WQJ4"/>
<organism evidence="17 18">
    <name type="scientific">Cryomyces minteri</name>
    <dbReference type="NCBI Taxonomy" id="331657"/>
    <lineage>
        <taxon>Eukaryota</taxon>
        <taxon>Fungi</taxon>
        <taxon>Dikarya</taxon>
        <taxon>Ascomycota</taxon>
        <taxon>Pezizomycotina</taxon>
        <taxon>Dothideomycetes</taxon>
        <taxon>Dothideomycetes incertae sedis</taxon>
        <taxon>Cryomyces</taxon>
    </lineage>
</organism>
<dbReference type="EMBL" id="NAJN01001334">
    <property type="protein sequence ID" value="TKA63925.1"/>
    <property type="molecule type" value="Genomic_DNA"/>
</dbReference>
<evidence type="ECO:0000256" key="2">
    <source>
        <dbReference type="ARBA" id="ARBA00004141"/>
    </source>
</evidence>
<dbReference type="Gene3D" id="1.20.1270.60">
    <property type="entry name" value="Arfaptin homology (AH) domain/BAR domain"/>
    <property type="match status" value="1"/>
</dbReference>
<feature type="region of interest" description="Disordered" evidence="14">
    <location>
        <begin position="936"/>
        <end position="1101"/>
    </location>
</feature>
<dbReference type="FunFam" id="3.30.1520.10:FF:000037">
    <property type="entry name" value="Sorting nexin mvp-1"/>
    <property type="match status" value="1"/>
</dbReference>
<keyword evidence="7" id="KW-0813">Transport</keyword>
<feature type="compositionally biased region" description="Low complexity" evidence="14">
    <location>
        <begin position="46"/>
        <end position="56"/>
    </location>
</feature>
<keyword evidence="8" id="KW-0963">Cytoplasm</keyword>
<evidence type="ECO:0000256" key="15">
    <source>
        <dbReference type="SAM" id="Phobius"/>
    </source>
</evidence>
<evidence type="ECO:0000256" key="13">
    <source>
        <dbReference type="ARBA" id="ARBA00072009"/>
    </source>
</evidence>
<comment type="subcellular location">
    <subcellularLocation>
        <location evidence="4">Cytoplasm</location>
    </subcellularLocation>
    <subcellularLocation>
        <location evidence="2">Membrane</location>
        <topology evidence="2">Multi-pass membrane protein</topology>
    </subcellularLocation>
    <subcellularLocation>
        <location evidence="3">Membrane</location>
        <topology evidence="3">Peripheral membrane protein</topology>
        <orientation evidence="3">Cytoplasmic side</orientation>
    </subcellularLocation>
</comment>
<dbReference type="GO" id="GO:0005768">
    <property type="term" value="C:endosome"/>
    <property type="evidence" value="ECO:0007669"/>
    <property type="project" value="TreeGrafter"/>
</dbReference>
<keyword evidence="9 15" id="KW-0812">Transmembrane</keyword>
<feature type="compositionally biased region" description="Basic and acidic residues" evidence="14">
    <location>
        <begin position="1"/>
        <end position="23"/>
    </location>
</feature>
<keyword evidence="18" id="KW-1185">Reference proteome</keyword>
<feature type="compositionally biased region" description="Polar residues" evidence="14">
    <location>
        <begin position="1010"/>
        <end position="1049"/>
    </location>
</feature>
<feature type="compositionally biased region" description="Polar residues" evidence="14">
    <location>
        <begin position="566"/>
        <end position="577"/>
    </location>
</feature>
<dbReference type="GO" id="GO:0005829">
    <property type="term" value="C:cytosol"/>
    <property type="evidence" value="ECO:0007669"/>
    <property type="project" value="GOC"/>
</dbReference>
<dbReference type="GO" id="GO:0032266">
    <property type="term" value="F:phosphatidylinositol-3-phosphate binding"/>
    <property type="evidence" value="ECO:0007669"/>
    <property type="project" value="TreeGrafter"/>
</dbReference>
<keyword evidence="12 15" id="KW-0472">Membrane</keyword>
<keyword evidence="11 15" id="KW-1133">Transmembrane helix</keyword>
<comment type="caution">
    <text evidence="17">The sequence shown here is derived from an EMBL/GenBank/DDBJ whole genome shotgun (WGS) entry which is preliminary data.</text>
</comment>
<feature type="transmembrane region" description="Helical" evidence="15">
    <location>
        <begin position="354"/>
        <end position="376"/>
    </location>
</feature>
<evidence type="ECO:0000313" key="17">
    <source>
        <dbReference type="EMBL" id="TKA63925.1"/>
    </source>
</evidence>
<sequence length="1485" mass="161931">MERPRLADKDDPGGKREGQDVARESQVVAQRSALRYETTTPPSPQQPAASRPPLARRGMNDEVNHLRRQLWVPATTTYPAHRCTPFILPSLGTISLDSTSTITLTRNVVFQPECTGIETVNNLPTDPTTIANLKDPFYASSTPQTYAIASATIISWMLVVMLLITPRTFVGGAGGGSGFLGGRGMIGGASGNGATVGVGSRPWLQKAAALTVAVSLTIATSDTFVVAQQQYEIGYMDAAALCDAVAGSLEIRITRIVSNIFLWLAQVQTLIRLFPRHKEKVLIKWIGFALIVLDTIFSCLTNFMGSPDDRQKRFVDAVPALGYLFQLALSLLYAAWVMYYALTKRRYAFYHPNMRNICLVALLSFVAILTPVAFFVTDISNQDVAGWGDYFRWVGAAAASVVVWEWVERIETLEREEKMDGILGRETFDADEMLEVTPSEEIAWPGSRHDPRQHPDGRGGPGGAYSSGATGHGLSGMARRLDRSRTQQVSNTPGDFGGVQCTPASQGGGISFGNLPRPVALTAPLPAVSPPVSRADTTSAASTVYAVRYHPVSEPSPPIPRKLSGATRQGQEDTSTAAEPKPEAHSRNGTTTSQNGFASQPRGAKHPEKNPVRWQAVANPFKRKRASPPPEVQNARMAGAMQEVSRPQPLHNYPKWDIKSRLGAFAADQGEKLRERANGRRAEIILPVTIIPAQPRGRTWSPETLQQSLSPRPGTGGTNLRSASQEEVRSIREDSPSDIRGDAPLQTDQPSDDVQRSSDTNSRTLVGTGNQAHDLHDPSRSGRHTMSLFGTSPDDLPSRPKSSLFDDEPTPAGTSSLFADEASASADSPWAFPTPKKAARGNLIKTLLPAGDVPDSYIDVYDSLLGSGDKVGGGVSLAGVKRLLSASKVDADDQAKILNIVVPGGEETNLGLGRGEFNVLLALIGLAQEAVFGSFQSAPPARPQPSEIPKTQVTPPTNQSMSGASPPKPRTLRQQFLESPESDPWGSPALHKGHNHTTSNTAAPHANGSGLRNGSTAPSRTTSSFTTSGEQPTSSPVANESSIRQPTSGNGPGRESYVSKPSSFVNPGLDDGGFGGPPGRDEGHHTAPGGTGRSTGASRAATRGIEEVVVITALQEKEGVFMFQHRNYEVASARRNSKVIRRYSDFVWLLDCLHKRYPFRQLPLLPPKRVGINGNHLAADNLFIEKRRRGLSRFANALVRHPVLNQEQLVVMFLTVPTELAVWRKQATISVQEEFVGKSLPPTLEVSLPSTLQDTFDTVRSGVRRSTEIYISLCSLLERLSKRKEGIAADYLRFSLALQSLTEVSGDTYAIDQNDVPLLNEGLTSTSKHLSTSQSLLEDEARAWDEGVLEDLKRQRDCLVSMRDMFDRRDRYAKDNIPQLEKRIQSNENKLAGIRARPEHQIKPGEAEKVEDAIIKDKQSIVNQHARGIFIKECIRDELVYFQQSQYHVSRLHQDWSQERVKYAELQADNWRALSEELEGMPIGE</sequence>
<evidence type="ECO:0000256" key="11">
    <source>
        <dbReference type="ARBA" id="ARBA00022989"/>
    </source>
</evidence>
<evidence type="ECO:0000256" key="4">
    <source>
        <dbReference type="ARBA" id="ARBA00004496"/>
    </source>
</evidence>
<feature type="transmembrane region" description="Helical" evidence="15">
    <location>
        <begin position="323"/>
        <end position="342"/>
    </location>
</feature>
<dbReference type="InterPro" id="IPR027267">
    <property type="entry name" value="AH/BAR_dom_sf"/>
</dbReference>
<protein>
    <recommendedName>
        <fullName evidence="6">Sorting nexin MVP1</fullName>
    </recommendedName>
    <alternativeName>
        <fullName evidence="13">Sorting nexin mvp1</fullName>
    </alternativeName>
</protein>
<evidence type="ECO:0000256" key="8">
    <source>
        <dbReference type="ARBA" id="ARBA00022490"/>
    </source>
</evidence>
<feature type="compositionally biased region" description="Polar residues" evidence="14">
    <location>
        <begin position="949"/>
        <end position="963"/>
    </location>
</feature>
<feature type="compositionally biased region" description="Basic and acidic residues" evidence="14">
    <location>
        <begin position="724"/>
        <end position="741"/>
    </location>
</feature>
<evidence type="ECO:0000256" key="9">
    <source>
        <dbReference type="ARBA" id="ARBA00022692"/>
    </source>
</evidence>
<dbReference type="OrthoDB" id="10064318at2759"/>
<evidence type="ECO:0000259" key="16">
    <source>
        <dbReference type="PROSITE" id="PS50195"/>
    </source>
</evidence>
<keyword evidence="10" id="KW-0653">Protein transport</keyword>
<evidence type="ECO:0000313" key="18">
    <source>
        <dbReference type="Proteomes" id="UP000308768"/>
    </source>
</evidence>
<feature type="region of interest" description="Disordered" evidence="14">
    <location>
        <begin position="695"/>
        <end position="816"/>
    </location>
</feature>
<dbReference type="InterPro" id="IPR035704">
    <property type="entry name" value="SNX8/Mvp1_PX"/>
</dbReference>
<feature type="compositionally biased region" description="Polar residues" evidence="14">
    <location>
        <begin position="757"/>
        <end position="771"/>
    </location>
</feature>
<dbReference type="InterPro" id="IPR045734">
    <property type="entry name" value="Snx8_BAR_dom"/>
</dbReference>
<evidence type="ECO:0000256" key="5">
    <source>
        <dbReference type="ARBA" id="ARBA00010883"/>
    </source>
</evidence>
<proteinExistence type="inferred from homology"/>